<accession>A0A6P1Z9S8</accession>
<dbReference type="Proteomes" id="UP000434052">
    <property type="component" value="Unassembled WGS sequence"/>
</dbReference>
<proteinExistence type="predicted"/>
<evidence type="ECO:0000313" key="1">
    <source>
        <dbReference type="EMBL" id="TVM30225.1"/>
    </source>
</evidence>
<reference evidence="1 2" key="1">
    <citation type="submission" date="2018-06" db="EMBL/GenBank/DDBJ databases">
        <title>Complete genome of Desulfovibrio marinus P48SEP.</title>
        <authorList>
            <person name="Crispim J.S."/>
            <person name="Vidigal P.M.P."/>
            <person name="Silva L.C.F."/>
            <person name="Araujo L.C."/>
            <person name="Laguardia C.N."/>
            <person name="Dias R.S."/>
            <person name="Sousa M.P."/>
            <person name="Paula S.O."/>
            <person name="Silva C."/>
        </authorList>
    </citation>
    <scope>NUCLEOTIDE SEQUENCE [LARGE SCALE GENOMIC DNA]</scope>
    <source>
        <strain evidence="1 2">P48SEP</strain>
    </source>
</reference>
<dbReference type="EMBL" id="QMIF01000027">
    <property type="protein sequence ID" value="TVM30225.1"/>
    <property type="molecule type" value="Genomic_DNA"/>
</dbReference>
<organism evidence="1 2">
    <name type="scientific">Oceanidesulfovibrio marinus</name>
    <dbReference type="NCBI Taxonomy" id="370038"/>
    <lineage>
        <taxon>Bacteria</taxon>
        <taxon>Pseudomonadati</taxon>
        <taxon>Thermodesulfobacteriota</taxon>
        <taxon>Desulfovibrionia</taxon>
        <taxon>Desulfovibrionales</taxon>
        <taxon>Desulfovibrionaceae</taxon>
        <taxon>Oceanidesulfovibrio</taxon>
    </lineage>
</organism>
<name>A0A6P1Z9S8_9BACT</name>
<comment type="caution">
    <text evidence="1">The sequence shown here is derived from an EMBL/GenBank/DDBJ whole genome shotgun (WGS) entry which is preliminary data.</text>
</comment>
<dbReference type="AlphaFoldDB" id="A0A6P1Z9S8"/>
<protein>
    <submittedName>
        <fullName evidence="1">Uncharacterized protein</fullName>
    </submittedName>
</protein>
<evidence type="ECO:0000313" key="2">
    <source>
        <dbReference type="Proteomes" id="UP000434052"/>
    </source>
</evidence>
<gene>
    <name evidence="1" type="ORF">DQK91_21490</name>
</gene>
<sequence>MQPMKDRYVFGISETGGSYLVRLVVPRFVARVERTEEGHPAPAEWGCRYILRSGEMFCDFDWLDPKPGEELRQSVLAEAEDAWLFFASVYRS</sequence>